<keyword evidence="3" id="KW-0238">DNA-binding</keyword>
<reference evidence="9" key="1">
    <citation type="submission" date="2015-06" db="EMBL/GenBank/DDBJ databases">
        <title>Expansion of signal transduction pathways in fungi by whole-genome duplication.</title>
        <authorList>
            <consortium name="DOE Joint Genome Institute"/>
            <person name="Corrochano L.M."/>
            <person name="Kuo A."/>
            <person name="Marcet-Houben M."/>
            <person name="Polaino S."/>
            <person name="Salamov A."/>
            <person name="Villalobos J.M."/>
            <person name="Alvarez M.I."/>
            <person name="Avalos J."/>
            <person name="Benito E.P."/>
            <person name="Benoit I."/>
            <person name="Burger G."/>
            <person name="Camino L.P."/>
            <person name="Canovas D."/>
            <person name="Cerda-Olmedo E."/>
            <person name="Cheng J.-F."/>
            <person name="Dominguez A."/>
            <person name="Elias M."/>
            <person name="Eslava A.P."/>
            <person name="Glaser F."/>
            <person name="Grimwood J."/>
            <person name="Gutierrez G."/>
            <person name="Heitman J."/>
            <person name="Henrissat B."/>
            <person name="Iturriaga E.A."/>
            <person name="Lang B.F."/>
            <person name="Lavin J.L."/>
            <person name="Lee S."/>
            <person name="Li W."/>
            <person name="Lindquist E."/>
            <person name="Lopez-Garcia S."/>
            <person name="Luque E.M."/>
            <person name="Marcos A.T."/>
            <person name="Martin J."/>
            <person name="McCluskey K."/>
            <person name="Medina H.R."/>
            <person name="Miralles-Duran A."/>
            <person name="Miyazaki A."/>
            <person name="Munoz-Torres E."/>
            <person name="Oguiza J.A."/>
            <person name="Ohm R."/>
            <person name="Olmedo M."/>
            <person name="Orejas M."/>
            <person name="Ortiz-Castellanos L."/>
            <person name="Pisabarro A.G."/>
            <person name="Rodriguez-Romero J."/>
            <person name="Ruiz-Herrera J."/>
            <person name="Ruiz-Vazquez R."/>
            <person name="Sanz C."/>
            <person name="Schackwitz W."/>
            <person name="Schmutz J."/>
            <person name="Shahriari M."/>
            <person name="Shelest E."/>
            <person name="Silva-Franco F."/>
            <person name="Soanes D."/>
            <person name="Syed K."/>
            <person name="Tagua V.G."/>
            <person name="Talbot N.J."/>
            <person name="Thon M."/>
            <person name="De vries R.P."/>
            <person name="Wiebenga A."/>
            <person name="Yadav J.S."/>
            <person name="Braun E.L."/>
            <person name="Baker S."/>
            <person name="Garre V."/>
            <person name="Horwitz B."/>
            <person name="Torres-Martinez S."/>
            <person name="Idnurm A."/>
            <person name="Herrera-Estrella A."/>
            <person name="Gabaldon T."/>
            <person name="Grigoriev I.V."/>
        </authorList>
    </citation>
    <scope>NUCLEOTIDE SEQUENCE [LARGE SCALE GENOMIC DNA]</scope>
    <source>
        <strain evidence="9">NRRL 1555(-)</strain>
    </source>
</reference>
<organism evidence="8 9">
    <name type="scientific">Phycomyces blakesleeanus (strain ATCC 8743b / DSM 1359 / FGSC 10004 / NBRC 33097 / NRRL 1555)</name>
    <dbReference type="NCBI Taxonomy" id="763407"/>
    <lineage>
        <taxon>Eukaryota</taxon>
        <taxon>Fungi</taxon>
        <taxon>Fungi incertae sedis</taxon>
        <taxon>Mucoromycota</taxon>
        <taxon>Mucoromycotina</taxon>
        <taxon>Mucoromycetes</taxon>
        <taxon>Mucorales</taxon>
        <taxon>Phycomycetaceae</taxon>
        <taxon>Phycomyces</taxon>
    </lineage>
</organism>
<dbReference type="STRING" id="763407.A0A167NRX8"/>
<feature type="compositionally biased region" description="Polar residues" evidence="6">
    <location>
        <begin position="328"/>
        <end position="340"/>
    </location>
</feature>
<dbReference type="InterPro" id="IPR036879">
    <property type="entry name" value="TF_MADSbox_sf"/>
</dbReference>
<sequence>MGRKKIQINPIMDDRNRQVTFLKRKHGLVKKAYELSVLCNCDVALVVFNNVSGKLIEYSNTDIDTVLNKYAENKHKPHEVKSNEDFKTPPQSKENQEESTSNEITLAQDNDDSRSIRSTTSLITQEFSVSYPHPQVQAQAQAQTQSYQNTAQHQITPYGYPVMSYYSSDSRSSHQNTGYNYHQASMHSNYQFQNPQYSTPHPYHGYMQQSGSNYHSSATPSSSSSSSSYQTGISQTLPWPTPSITANTMCQELCNPTINYQPQPSHGFQHPIKTELECDGKNGDGDANSRDKSSRSDQILSRKRTMMAETQSLNHSTNKKRNEKGHPSRSSCSSHQQQPAGSGLSDFYTHSGIPSPFTSPISNTIEPPFDWKTERPLFSKHPKPS</sequence>
<dbReference type="GO" id="GO:0045944">
    <property type="term" value="P:positive regulation of transcription by RNA polymerase II"/>
    <property type="evidence" value="ECO:0007669"/>
    <property type="project" value="UniProtKB-ARBA"/>
</dbReference>
<evidence type="ECO:0000313" key="8">
    <source>
        <dbReference type="EMBL" id="OAD76548.1"/>
    </source>
</evidence>
<dbReference type="VEuPathDB" id="FungiDB:PHYBLDRAFT_165076"/>
<dbReference type="PRINTS" id="PR00404">
    <property type="entry name" value="MADSDOMAIN"/>
</dbReference>
<evidence type="ECO:0000256" key="2">
    <source>
        <dbReference type="ARBA" id="ARBA00023015"/>
    </source>
</evidence>
<feature type="compositionally biased region" description="Polar residues" evidence="6">
    <location>
        <begin position="356"/>
        <end position="365"/>
    </location>
</feature>
<comment type="subcellular location">
    <subcellularLocation>
        <location evidence="1">Nucleus</location>
    </subcellularLocation>
</comment>
<dbReference type="GO" id="GO:0003677">
    <property type="term" value="F:DNA binding"/>
    <property type="evidence" value="ECO:0007669"/>
    <property type="project" value="UniProtKB-KW"/>
</dbReference>
<dbReference type="PROSITE" id="PS50066">
    <property type="entry name" value="MADS_BOX_2"/>
    <property type="match status" value="1"/>
</dbReference>
<feature type="compositionally biased region" description="Low complexity" evidence="6">
    <location>
        <begin position="212"/>
        <end position="228"/>
    </location>
</feature>
<name>A0A167NRX8_PHYB8</name>
<keyword evidence="9" id="KW-1185">Reference proteome</keyword>
<evidence type="ECO:0000256" key="6">
    <source>
        <dbReference type="SAM" id="MobiDB-lite"/>
    </source>
</evidence>
<feature type="compositionally biased region" description="Polar residues" evidence="6">
    <location>
        <begin position="89"/>
        <end position="108"/>
    </location>
</feature>
<dbReference type="Gene3D" id="3.40.1810.10">
    <property type="entry name" value="Transcription factor, MADS-box"/>
    <property type="match status" value="1"/>
</dbReference>
<dbReference type="GeneID" id="28996063"/>
<proteinExistence type="predicted"/>
<gene>
    <name evidence="8" type="ORF">PHYBLDRAFT_165076</name>
</gene>
<dbReference type="OrthoDB" id="1898716at2759"/>
<feature type="region of interest" description="Disordered" evidence="6">
    <location>
        <begin position="74"/>
        <end position="115"/>
    </location>
</feature>
<protein>
    <submittedName>
        <fullName evidence="8">MADS-box transcription factor</fullName>
    </submittedName>
</protein>
<feature type="compositionally biased region" description="Basic and acidic residues" evidence="6">
    <location>
        <begin position="74"/>
        <end position="87"/>
    </location>
</feature>
<dbReference type="EMBL" id="KV440975">
    <property type="protein sequence ID" value="OAD76548.1"/>
    <property type="molecule type" value="Genomic_DNA"/>
</dbReference>
<accession>A0A167NRX8</accession>
<dbReference type="SMART" id="SM00432">
    <property type="entry name" value="MADS"/>
    <property type="match status" value="1"/>
</dbReference>
<dbReference type="RefSeq" id="XP_018294588.1">
    <property type="nucleotide sequence ID" value="XM_018435157.1"/>
</dbReference>
<dbReference type="PANTHER" id="PTHR48019">
    <property type="entry name" value="SERUM RESPONSE FACTOR HOMOLOG"/>
    <property type="match status" value="1"/>
</dbReference>
<evidence type="ECO:0000259" key="7">
    <source>
        <dbReference type="PROSITE" id="PS50066"/>
    </source>
</evidence>
<evidence type="ECO:0000313" key="9">
    <source>
        <dbReference type="Proteomes" id="UP000077315"/>
    </source>
</evidence>
<dbReference type="SUPFAM" id="SSF55455">
    <property type="entry name" value="SRF-like"/>
    <property type="match status" value="1"/>
</dbReference>
<dbReference type="Proteomes" id="UP000077315">
    <property type="component" value="Unassembled WGS sequence"/>
</dbReference>
<feature type="region of interest" description="Disordered" evidence="6">
    <location>
        <begin position="192"/>
        <end position="234"/>
    </location>
</feature>
<dbReference type="Pfam" id="PF00319">
    <property type="entry name" value="SRF-TF"/>
    <property type="match status" value="1"/>
</dbReference>
<feature type="compositionally biased region" description="Basic and acidic residues" evidence="6">
    <location>
        <begin position="272"/>
        <end position="295"/>
    </location>
</feature>
<dbReference type="InterPro" id="IPR002100">
    <property type="entry name" value="TF_MADSbox"/>
</dbReference>
<keyword evidence="4" id="KW-0804">Transcription</keyword>
<keyword evidence="2" id="KW-0805">Transcription regulation</keyword>
<dbReference type="GO" id="GO:0046983">
    <property type="term" value="F:protein dimerization activity"/>
    <property type="evidence" value="ECO:0007669"/>
    <property type="project" value="InterPro"/>
</dbReference>
<dbReference type="GO" id="GO:0005634">
    <property type="term" value="C:nucleus"/>
    <property type="evidence" value="ECO:0007669"/>
    <property type="project" value="UniProtKB-SubCell"/>
</dbReference>
<feature type="domain" description="MADS-box" evidence="7">
    <location>
        <begin position="1"/>
        <end position="62"/>
    </location>
</feature>
<dbReference type="AlphaFoldDB" id="A0A167NRX8"/>
<dbReference type="InterPro" id="IPR050142">
    <property type="entry name" value="MADS-box/MEF2_TF"/>
</dbReference>
<feature type="region of interest" description="Disordered" evidence="6">
    <location>
        <begin position="262"/>
        <end position="385"/>
    </location>
</feature>
<evidence type="ECO:0000256" key="3">
    <source>
        <dbReference type="ARBA" id="ARBA00023125"/>
    </source>
</evidence>
<dbReference type="InParanoid" id="A0A167NRX8"/>
<evidence type="ECO:0000256" key="5">
    <source>
        <dbReference type="ARBA" id="ARBA00023242"/>
    </source>
</evidence>
<evidence type="ECO:0000256" key="4">
    <source>
        <dbReference type="ARBA" id="ARBA00023163"/>
    </source>
</evidence>
<evidence type="ECO:0000256" key="1">
    <source>
        <dbReference type="ARBA" id="ARBA00004123"/>
    </source>
</evidence>
<keyword evidence="5" id="KW-0539">Nucleus</keyword>